<sequence>MEIKILGTGCSNCKKLEANAREAVKQLSVEAKITKVEDIKDIMKYGVMRTPAIVINEKVKMFGKVCTVDEIKKYISDEK</sequence>
<dbReference type="SUPFAM" id="SSF52833">
    <property type="entry name" value="Thioredoxin-like"/>
    <property type="match status" value="1"/>
</dbReference>
<organism evidence="4 5">
    <name type="scientific">Clostridium folliculivorans</name>
    <dbReference type="NCBI Taxonomy" id="2886038"/>
    <lineage>
        <taxon>Bacteria</taxon>
        <taxon>Bacillati</taxon>
        <taxon>Bacillota</taxon>
        <taxon>Clostridia</taxon>
        <taxon>Eubacteriales</taxon>
        <taxon>Clostridiaceae</taxon>
        <taxon>Clostridium</taxon>
    </lineage>
</organism>
<dbReference type="Gene3D" id="3.40.30.10">
    <property type="entry name" value="Glutaredoxin"/>
    <property type="match status" value="1"/>
</dbReference>
<proteinExistence type="predicted"/>
<reference evidence="4" key="1">
    <citation type="journal article" date="2023" name="Int. J. Syst. Evol. Microbiol.">
        <title>&lt;i&gt;Clostridium folliculivorans&lt;/i&gt; sp. nov., isolated from soil samples of an organic paddy in Japan.</title>
        <authorList>
            <person name="Tazawa J."/>
            <person name="Kobayashi H."/>
            <person name="Tanizawa Y."/>
            <person name="Uchino A."/>
            <person name="Tanaka F."/>
            <person name="Urashima Y."/>
            <person name="Miura S."/>
            <person name="Sakamoto M."/>
            <person name="Ohkuma M."/>
            <person name="Tohno M."/>
        </authorList>
    </citation>
    <scope>NUCLEOTIDE SEQUENCE</scope>
    <source>
        <strain evidence="4">D1-1</strain>
    </source>
</reference>
<protein>
    <submittedName>
        <fullName evidence="4">Redox-active disulfide protein 2</fullName>
    </submittedName>
</protein>
<name>A0A9W5XYC8_9CLOT</name>
<evidence type="ECO:0000259" key="3">
    <source>
        <dbReference type="Pfam" id="PF13192"/>
    </source>
</evidence>
<accession>A0A9W5XYC8</accession>
<keyword evidence="2" id="KW-0676">Redox-active center</keyword>
<evidence type="ECO:0000256" key="1">
    <source>
        <dbReference type="PIRSR" id="PIRSR037031-50"/>
    </source>
</evidence>
<dbReference type="PANTHER" id="PTHR36450:SF1">
    <property type="entry name" value="THIOREDOXIN"/>
    <property type="match status" value="1"/>
</dbReference>
<dbReference type="PIRSF" id="PIRSF037031">
    <property type="entry name" value="Redox_disulphide_2"/>
    <property type="match status" value="1"/>
</dbReference>
<gene>
    <name evidence="4" type="ORF">CFOLD11_00260</name>
</gene>
<comment type="caution">
    <text evidence="4">The sequence shown here is derived from an EMBL/GenBank/DDBJ whole genome shotgun (WGS) entry which is preliminary data.</text>
</comment>
<dbReference type="PANTHER" id="PTHR36450">
    <property type="entry name" value="THIOREDOXIN"/>
    <property type="match status" value="1"/>
</dbReference>
<dbReference type="InterPro" id="IPR005243">
    <property type="entry name" value="THIRX-like_proc"/>
</dbReference>
<evidence type="ECO:0000256" key="2">
    <source>
        <dbReference type="PIRSR" id="PIRSR037031-51"/>
    </source>
</evidence>
<feature type="active site" description="Nucleophile" evidence="1">
    <location>
        <position position="13"/>
    </location>
</feature>
<dbReference type="NCBIfam" id="TIGR00412">
    <property type="entry name" value="redox_disulf_2"/>
    <property type="match status" value="1"/>
</dbReference>
<dbReference type="RefSeq" id="WP_261850307.1">
    <property type="nucleotide sequence ID" value="NZ_BQXY01000001.1"/>
</dbReference>
<keyword evidence="2" id="KW-1015">Disulfide bond</keyword>
<feature type="active site" description="Nucleophile" evidence="1">
    <location>
        <position position="10"/>
    </location>
</feature>
<feature type="disulfide bond" description="Redox-active" evidence="2">
    <location>
        <begin position="10"/>
        <end position="13"/>
    </location>
</feature>
<evidence type="ECO:0000313" key="4">
    <source>
        <dbReference type="EMBL" id="GKU23200.1"/>
    </source>
</evidence>
<feature type="domain" description="Thioredoxin-like fold" evidence="3">
    <location>
        <begin position="1"/>
        <end position="75"/>
    </location>
</feature>
<dbReference type="Pfam" id="PF13192">
    <property type="entry name" value="Thioredoxin_3"/>
    <property type="match status" value="1"/>
</dbReference>
<evidence type="ECO:0000313" key="5">
    <source>
        <dbReference type="Proteomes" id="UP001057868"/>
    </source>
</evidence>
<dbReference type="AlphaFoldDB" id="A0A9W5XYC8"/>
<keyword evidence="5" id="KW-1185">Reference proteome</keyword>
<dbReference type="Proteomes" id="UP001057868">
    <property type="component" value="Unassembled WGS sequence"/>
</dbReference>
<dbReference type="InterPro" id="IPR012336">
    <property type="entry name" value="Thioredoxin-like_fold"/>
</dbReference>
<dbReference type="InterPro" id="IPR036249">
    <property type="entry name" value="Thioredoxin-like_sf"/>
</dbReference>
<dbReference type="EMBL" id="BQXY01000001">
    <property type="protein sequence ID" value="GKU23200.1"/>
    <property type="molecule type" value="Genomic_DNA"/>
</dbReference>